<keyword evidence="2" id="KW-1185">Reference proteome</keyword>
<gene>
    <name evidence="1" type="ORF">F383_00976</name>
</gene>
<sequence>MKYEVLLKEKGVKRTKFCPSLFIIAES</sequence>
<evidence type="ECO:0000313" key="2">
    <source>
        <dbReference type="Proteomes" id="UP000032142"/>
    </source>
</evidence>
<name>A0A0B0NVI5_GOSAR</name>
<reference evidence="2" key="1">
    <citation type="submission" date="2014-09" db="EMBL/GenBank/DDBJ databases">
        <authorList>
            <person name="Mudge J."/>
            <person name="Ramaraj T."/>
            <person name="Lindquist I.E."/>
            <person name="Bharti A.K."/>
            <person name="Sundararajan A."/>
            <person name="Cameron C.T."/>
            <person name="Woodward J.E."/>
            <person name="May G.D."/>
            <person name="Brubaker C."/>
            <person name="Broadhvest J."/>
            <person name="Wilkins T.A."/>
        </authorList>
    </citation>
    <scope>NUCLEOTIDE SEQUENCE</scope>
    <source>
        <strain evidence="2">cv. AKA8401</strain>
    </source>
</reference>
<evidence type="ECO:0000313" key="1">
    <source>
        <dbReference type="EMBL" id="KHG15854.1"/>
    </source>
</evidence>
<proteinExistence type="predicted"/>
<protein>
    <submittedName>
        <fullName evidence="1">Uncharacterized protein</fullName>
    </submittedName>
</protein>
<organism evidence="1 2">
    <name type="scientific">Gossypium arboreum</name>
    <name type="common">Tree cotton</name>
    <name type="synonym">Gossypium nanking</name>
    <dbReference type="NCBI Taxonomy" id="29729"/>
    <lineage>
        <taxon>Eukaryota</taxon>
        <taxon>Viridiplantae</taxon>
        <taxon>Streptophyta</taxon>
        <taxon>Embryophyta</taxon>
        <taxon>Tracheophyta</taxon>
        <taxon>Spermatophyta</taxon>
        <taxon>Magnoliopsida</taxon>
        <taxon>eudicotyledons</taxon>
        <taxon>Gunneridae</taxon>
        <taxon>Pentapetalae</taxon>
        <taxon>rosids</taxon>
        <taxon>malvids</taxon>
        <taxon>Malvales</taxon>
        <taxon>Malvaceae</taxon>
        <taxon>Malvoideae</taxon>
        <taxon>Gossypium</taxon>
    </lineage>
</organism>
<dbReference type="Proteomes" id="UP000032142">
    <property type="component" value="Unassembled WGS sequence"/>
</dbReference>
<accession>A0A0B0NVI5</accession>
<dbReference type="EMBL" id="KN404738">
    <property type="protein sequence ID" value="KHG15854.1"/>
    <property type="molecule type" value="Genomic_DNA"/>
</dbReference>
<dbReference type="AlphaFoldDB" id="A0A0B0NVI5"/>